<keyword evidence="1" id="KW-0472">Membrane</keyword>
<accession>A0ABW2B145</accession>
<evidence type="ECO:0000313" key="3">
    <source>
        <dbReference type="Proteomes" id="UP001596353"/>
    </source>
</evidence>
<keyword evidence="1" id="KW-0812">Transmembrane</keyword>
<feature type="transmembrane region" description="Helical" evidence="1">
    <location>
        <begin position="38"/>
        <end position="56"/>
    </location>
</feature>
<dbReference type="EMBL" id="JBHSWG010000001">
    <property type="protein sequence ID" value="MFC6759351.1"/>
    <property type="molecule type" value="Genomic_DNA"/>
</dbReference>
<gene>
    <name evidence="2" type="ORF">ACFQFQ_07365</name>
</gene>
<name>A0ABW2B145_9RHOB</name>
<keyword evidence="1" id="KW-1133">Transmembrane helix</keyword>
<dbReference type="Proteomes" id="UP001596353">
    <property type="component" value="Unassembled WGS sequence"/>
</dbReference>
<comment type="caution">
    <text evidence="2">The sequence shown here is derived from an EMBL/GenBank/DDBJ whole genome shotgun (WGS) entry which is preliminary data.</text>
</comment>
<protein>
    <submittedName>
        <fullName evidence="2">Uncharacterized protein</fullName>
    </submittedName>
</protein>
<evidence type="ECO:0000313" key="2">
    <source>
        <dbReference type="EMBL" id="MFC6759351.1"/>
    </source>
</evidence>
<reference evidence="3" key="1">
    <citation type="journal article" date="2019" name="Int. J. Syst. Evol. Microbiol.">
        <title>The Global Catalogue of Microorganisms (GCM) 10K type strain sequencing project: providing services to taxonomists for standard genome sequencing and annotation.</title>
        <authorList>
            <consortium name="The Broad Institute Genomics Platform"/>
            <consortium name="The Broad Institute Genome Sequencing Center for Infectious Disease"/>
            <person name="Wu L."/>
            <person name="Ma J."/>
        </authorList>
    </citation>
    <scope>NUCLEOTIDE SEQUENCE [LARGE SCALE GENOMIC DNA]</scope>
    <source>
        <strain evidence="3">CCUG 66188</strain>
    </source>
</reference>
<feature type="transmembrane region" description="Helical" evidence="1">
    <location>
        <begin position="68"/>
        <end position="95"/>
    </location>
</feature>
<keyword evidence="3" id="KW-1185">Reference proteome</keyword>
<evidence type="ECO:0000256" key="1">
    <source>
        <dbReference type="SAM" id="Phobius"/>
    </source>
</evidence>
<proteinExistence type="predicted"/>
<feature type="transmembrane region" description="Helical" evidence="1">
    <location>
        <begin position="101"/>
        <end position="118"/>
    </location>
</feature>
<organism evidence="2 3">
    <name type="scientific">Sulfitobacter porphyrae</name>
    <dbReference type="NCBI Taxonomy" id="1246864"/>
    <lineage>
        <taxon>Bacteria</taxon>
        <taxon>Pseudomonadati</taxon>
        <taxon>Pseudomonadota</taxon>
        <taxon>Alphaproteobacteria</taxon>
        <taxon>Rhodobacterales</taxon>
        <taxon>Roseobacteraceae</taxon>
        <taxon>Sulfitobacter</taxon>
    </lineage>
</organism>
<sequence length="124" mass="13398">MLSFIGISYGNLSRGLAARTPDGPSYCNELLSSGGDDSAMVSAFSLFFIPLIVRLYRFVHEISAVEVWLFVGAIVVSVLALFLATLDCAQVLYTAFGIPDLYLASVLVALPLSAFMLWKNRLGA</sequence>